<dbReference type="InterPro" id="IPR012337">
    <property type="entry name" value="RNaseH-like_sf"/>
</dbReference>
<dbReference type="AlphaFoldDB" id="A0A220UNE5"/>
<protein>
    <submittedName>
        <fullName evidence="5">DNA polymerase III subunit epsilon</fullName>
    </submittedName>
</protein>
<feature type="domain" description="Exonuclease" evidence="4">
    <location>
        <begin position="41"/>
        <end position="214"/>
    </location>
</feature>
<accession>A0A220UNE5</accession>
<proteinExistence type="predicted"/>
<dbReference type="Gene3D" id="3.30.420.10">
    <property type="entry name" value="Ribonuclease H-like superfamily/Ribonuclease H"/>
    <property type="match status" value="1"/>
</dbReference>
<gene>
    <name evidence="5" type="ORF">CF168_12880</name>
</gene>
<evidence type="ECO:0000259" key="4">
    <source>
        <dbReference type="SMART" id="SM00479"/>
    </source>
</evidence>
<keyword evidence="6" id="KW-1185">Reference proteome</keyword>
<dbReference type="GO" id="GO:0005829">
    <property type="term" value="C:cytosol"/>
    <property type="evidence" value="ECO:0007669"/>
    <property type="project" value="TreeGrafter"/>
</dbReference>
<keyword evidence="2" id="KW-0378">Hydrolase</keyword>
<evidence type="ECO:0000313" key="5">
    <source>
        <dbReference type="EMBL" id="ASK69679.1"/>
    </source>
</evidence>
<keyword evidence="1" id="KW-0540">Nuclease</keyword>
<dbReference type="GO" id="GO:0006259">
    <property type="term" value="P:DNA metabolic process"/>
    <property type="evidence" value="ECO:0007669"/>
    <property type="project" value="UniProtKB-ARBA"/>
</dbReference>
<dbReference type="KEGG" id="sbj:CF168_12880"/>
<evidence type="ECO:0000256" key="2">
    <source>
        <dbReference type="ARBA" id="ARBA00022801"/>
    </source>
</evidence>
<dbReference type="RefSeq" id="WP_089068057.1">
    <property type="nucleotide sequence ID" value="NZ_CP022358.1"/>
</dbReference>
<sequence length="228" mass="25251">MGPWWVNAKLRWRALRCQHQLFKDYYQSLVPLLELPISRAPLMAMDLEMTGLDPLQDQILSIGLVPIENGAIPLMGAQQKLVQIQGSVGQSATIHGILDNHLTEAVTIEEAMAWFVAQTRGHVLVAHHSPLDCRFLQQDILSIYHQAIVLPAIDTLLLEKHRLLREHSVLKEGSLRLGACRERYGLPIYGAHSALTDALACGELLLAQVASMGGAEELKVGELLAYSR</sequence>
<keyword evidence="3" id="KW-0269">Exonuclease</keyword>
<dbReference type="CDD" id="cd06127">
    <property type="entry name" value="DEDDh"/>
    <property type="match status" value="1"/>
</dbReference>
<dbReference type="PANTHER" id="PTHR30231">
    <property type="entry name" value="DNA POLYMERASE III SUBUNIT EPSILON"/>
    <property type="match status" value="1"/>
</dbReference>
<dbReference type="Pfam" id="PF00929">
    <property type="entry name" value="RNase_T"/>
    <property type="match status" value="1"/>
</dbReference>
<evidence type="ECO:0000256" key="3">
    <source>
        <dbReference type="ARBA" id="ARBA00022839"/>
    </source>
</evidence>
<dbReference type="InterPro" id="IPR036397">
    <property type="entry name" value="RNaseH_sf"/>
</dbReference>
<name>A0A220UNE5_9GAMM</name>
<dbReference type="EMBL" id="CP022358">
    <property type="protein sequence ID" value="ASK69679.1"/>
    <property type="molecule type" value="Genomic_DNA"/>
</dbReference>
<dbReference type="InterPro" id="IPR013520">
    <property type="entry name" value="Ribonucl_H"/>
</dbReference>
<organism evidence="5 6">
    <name type="scientific">Shewanella bicestrii</name>
    <dbReference type="NCBI Taxonomy" id="2018305"/>
    <lineage>
        <taxon>Bacteria</taxon>
        <taxon>Pseudomonadati</taxon>
        <taxon>Pseudomonadota</taxon>
        <taxon>Gammaproteobacteria</taxon>
        <taxon>Alteromonadales</taxon>
        <taxon>Shewanellaceae</taxon>
        <taxon>Shewanella</taxon>
    </lineage>
</organism>
<reference evidence="5 6" key="1">
    <citation type="submission" date="2017-07" db="EMBL/GenBank/DDBJ databases">
        <title>Phenotypical and genomic characterization of a clinical isolate of Shewanella bicestrii sp. nov. producing an extended-spectrum beta-lactamase and a new oxacillinase variant.</title>
        <authorList>
            <person name="Jousset A.B."/>
            <person name="Bonnin R.A."/>
            <person name="Girlich D."/>
            <person name="Dabos L."/>
            <person name="Potron A."/>
            <person name="Dortet L."/>
            <person name="Glaser P."/>
            <person name="Naas T."/>
        </authorList>
    </citation>
    <scope>NUCLEOTIDE SEQUENCE [LARGE SCALE GENOMIC DNA]</scope>
    <source>
        <strain evidence="5 6">JAB-1</strain>
    </source>
</reference>
<dbReference type="SUPFAM" id="SSF53098">
    <property type="entry name" value="Ribonuclease H-like"/>
    <property type="match status" value="1"/>
</dbReference>
<dbReference type="PANTHER" id="PTHR30231:SF4">
    <property type="entry name" value="PROTEIN NEN2"/>
    <property type="match status" value="1"/>
</dbReference>
<dbReference type="GO" id="GO:0008408">
    <property type="term" value="F:3'-5' exonuclease activity"/>
    <property type="evidence" value="ECO:0007669"/>
    <property type="project" value="TreeGrafter"/>
</dbReference>
<dbReference type="GO" id="GO:0003676">
    <property type="term" value="F:nucleic acid binding"/>
    <property type="evidence" value="ECO:0007669"/>
    <property type="project" value="InterPro"/>
</dbReference>
<dbReference type="SMART" id="SM00479">
    <property type="entry name" value="EXOIII"/>
    <property type="match status" value="1"/>
</dbReference>
<dbReference type="Proteomes" id="UP000198367">
    <property type="component" value="Chromosome"/>
</dbReference>
<evidence type="ECO:0000256" key="1">
    <source>
        <dbReference type="ARBA" id="ARBA00022722"/>
    </source>
</evidence>
<evidence type="ECO:0000313" key="6">
    <source>
        <dbReference type="Proteomes" id="UP000198367"/>
    </source>
</evidence>